<feature type="compositionally biased region" description="Gly residues" evidence="1">
    <location>
        <begin position="687"/>
        <end position="699"/>
    </location>
</feature>
<name>A0A3N2R5P4_9RHOB</name>
<organism evidence="3 4">
    <name type="scientific">Histidinibacterium lentulum</name>
    <dbReference type="NCBI Taxonomy" id="2480588"/>
    <lineage>
        <taxon>Bacteria</taxon>
        <taxon>Pseudomonadati</taxon>
        <taxon>Pseudomonadota</taxon>
        <taxon>Alphaproteobacteria</taxon>
        <taxon>Rhodobacterales</taxon>
        <taxon>Paracoccaceae</taxon>
        <taxon>Histidinibacterium</taxon>
    </lineage>
</organism>
<protein>
    <submittedName>
        <fullName evidence="3">TIGR02302 family protein</fullName>
    </submittedName>
</protein>
<keyword evidence="2" id="KW-1133">Transmembrane helix</keyword>
<keyword evidence="2" id="KW-0472">Membrane</keyword>
<evidence type="ECO:0000313" key="4">
    <source>
        <dbReference type="Proteomes" id="UP000268016"/>
    </source>
</evidence>
<feature type="compositionally biased region" description="Low complexity" evidence="1">
    <location>
        <begin position="623"/>
        <end position="632"/>
    </location>
</feature>
<feature type="compositionally biased region" description="Low complexity" evidence="1">
    <location>
        <begin position="654"/>
        <end position="666"/>
    </location>
</feature>
<dbReference type="InterPro" id="IPR012683">
    <property type="entry name" value="CHP02302_TM"/>
</dbReference>
<comment type="caution">
    <text evidence="3">The sequence shown here is derived from an EMBL/GenBank/DDBJ whole genome shotgun (WGS) entry which is preliminary data.</text>
</comment>
<evidence type="ECO:0000256" key="2">
    <source>
        <dbReference type="SAM" id="Phobius"/>
    </source>
</evidence>
<feature type="compositionally biased region" description="Basic and acidic residues" evidence="1">
    <location>
        <begin position="730"/>
        <end position="773"/>
    </location>
</feature>
<feature type="compositionally biased region" description="Basic and acidic residues" evidence="1">
    <location>
        <begin position="703"/>
        <end position="719"/>
    </location>
</feature>
<dbReference type="AlphaFoldDB" id="A0A3N2R5P4"/>
<dbReference type="OrthoDB" id="8477685at2"/>
<feature type="transmembrane region" description="Helical" evidence="2">
    <location>
        <begin position="50"/>
        <end position="67"/>
    </location>
</feature>
<gene>
    <name evidence="3" type="ORF">EAT49_09385</name>
</gene>
<feature type="transmembrane region" description="Helical" evidence="2">
    <location>
        <begin position="20"/>
        <end position="38"/>
    </location>
</feature>
<evidence type="ECO:0000256" key="1">
    <source>
        <dbReference type="SAM" id="MobiDB-lite"/>
    </source>
</evidence>
<feature type="region of interest" description="Disordered" evidence="1">
    <location>
        <begin position="241"/>
        <end position="264"/>
    </location>
</feature>
<dbReference type="Proteomes" id="UP000268016">
    <property type="component" value="Unassembled WGS sequence"/>
</dbReference>
<reference evidence="3 4" key="1">
    <citation type="submission" date="2018-10" db="EMBL/GenBank/DDBJ databases">
        <title>Histidinibacterium lentulum gen. nov., sp. nov., a marine bacterium from the culture broth of Picochlorum sp. 122.</title>
        <authorList>
            <person name="Wang G."/>
        </authorList>
    </citation>
    <scope>NUCLEOTIDE SEQUENCE [LARGE SCALE GENOMIC DNA]</scope>
    <source>
        <strain evidence="3 4">B17</strain>
    </source>
</reference>
<sequence length="867" mass="95043">MSHLNRPIALTRAGLVAERVTRSFWPVWTILFLALAPLMMGWHDLLPLEAFWALAVLAVVSLGVALWRGWSGFRWPSAEEARARVDATLPGRPLTALADAQAVGAADAGSAGVWRVHLERMRERSRAARAVEPDLRVSRLDRYGLRYMALIAFVAALLFGSVWRVGSVADMAPGAGDPVLATGPVWEGWAEPPGYTGKPTLYLNDIPAGPLSLPEGSEITLRLYGDAGALRVTQSVAPVSPVAAPADADGGAEDETAALDPGERPEQRFAVASSGRIAVEGPGGRAWEVTVIPDAAPVVEILGEVEVEALGEMSQRFRAEDDHGVTGGRAVVTLDLGAVDRRFGLAAEPQEREPIVVDLPMPFAGDRGAFEEAMIDDFSQHPWANLPVVLTMEVEDAPGQTGVSEPREMVLPGRRFFQPVARAVIEVRRDLLWSKGNAQRSADLLKAIAHRPEDRLIRSETSYLRLRVITRRLDAMARFGMDDEGQEEIASALWDLAIQLEDGTLADARERLRRAQERLSEAMRNGASDEEIAELMQELREAVDDYTRMLAQQSDPSGDGTDQPQTAEGESFEFSQDELQALMDRIQELMEEGRMAEAQELMEQLNQLMENMQVTQGEGGQGQQSPGQQSMQDLSETLRDQQGLSDEAFRDLQEQFGQGQPQQGQPGQQGQGQQGQQNGQNQQPGQGSPGEGQEGGPGGEQSLADRQRALRQELERQRSELPNLGGEAADGARESLDRADRAMDGAEDALREGDMAEAIDRQSEAMDALREGIRSLGQALAENQQDGQPGQGQADGSQTGRVEPMRRDPLGRQLGESGQFGTEENMLQGEDVYRRAEELLDELRRRSSEQERPEEELDYLRRLLKRF</sequence>
<feature type="compositionally biased region" description="Low complexity" evidence="1">
    <location>
        <begin position="784"/>
        <end position="798"/>
    </location>
</feature>
<feature type="region of interest" description="Disordered" evidence="1">
    <location>
        <begin position="615"/>
        <end position="831"/>
    </location>
</feature>
<feature type="transmembrane region" description="Helical" evidence="2">
    <location>
        <begin position="145"/>
        <end position="163"/>
    </location>
</feature>
<accession>A0A3N2R5P4</accession>
<dbReference type="EMBL" id="RDRB01000004">
    <property type="protein sequence ID" value="ROU02805.1"/>
    <property type="molecule type" value="Genomic_DNA"/>
</dbReference>
<proteinExistence type="predicted"/>
<keyword evidence="2" id="KW-0812">Transmembrane</keyword>
<dbReference type="NCBIfam" id="TIGR02302">
    <property type="entry name" value="aProt_lowcomp"/>
    <property type="match status" value="1"/>
</dbReference>
<dbReference type="Pfam" id="PF13779">
    <property type="entry name" value="DUF4175"/>
    <property type="match status" value="1"/>
</dbReference>
<keyword evidence="4" id="KW-1185">Reference proteome</keyword>
<evidence type="ECO:0000313" key="3">
    <source>
        <dbReference type="EMBL" id="ROU02805.1"/>
    </source>
</evidence>
<feature type="compositionally biased region" description="Low complexity" evidence="1">
    <location>
        <begin position="674"/>
        <end position="686"/>
    </location>
</feature>